<gene>
    <name evidence="2" type="ORF">J2W55_000320</name>
</gene>
<dbReference type="RefSeq" id="WP_310091197.1">
    <property type="nucleotide sequence ID" value="NZ_JAVDUU010000001.1"/>
</dbReference>
<reference evidence="2 3" key="1">
    <citation type="submission" date="2023-07" db="EMBL/GenBank/DDBJ databases">
        <title>Sorghum-associated microbial communities from plants grown in Nebraska, USA.</title>
        <authorList>
            <person name="Schachtman D."/>
        </authorList>
    </citation>
    <scope>NUCLEOTIDE SEQUENCE [LARGE SCALE GENOMIC DNA]</scope>
    <source>
        <strain evidence="2 3">3262</strain>
    </source>
</reference>
<keyword evidence="3" id="KW-1185">Reference proteome</keyword>
<dbReference type="EMBL" id="JAVDUU010000001">
    <property type="protein sequence ID" value="MDR6940492.1"/>
    <property type="molecule type" value="Genomic_DNA"/>
</dbReference>
<proteinExistence type="predicted"/>
<evidence type="ECO:0000256" key="1">
    <source>
        <dbReference type="SAM" id="SignalP"/>
    </source>
</evidence>
<organism evidence="2 3">
    <name type="scientific">Mucilaginibacter pocheonensis</name>
    <dbReference type="NCBI Taxonomy" id="398050"/>
    <lineage>
        <taxon>Bacteria</taxon>
        <taxon>Pseudomonadati</taxon>
        <taxon>Bacteroidota</taxon>
        <taxon>Sphingobacteriia</taxon>
        <taxon>Sphingobacteriales</taxon>
        <taxon>Sphingobacteriaceae</taxon>
        <taxon>Mucilaginibacter</taxon>
    </lineage>
</organism>
<dbReference type="Proteomes" id="UP001247620">
    <property type="component" value="Unassembled WGS sequence"/>
</dbReference>
<feature type="signal peptide" evidence="1">
    <location>
        <begin position="1"/>
        <end position="21"/>
    </location>
</feature>
<accession>A0ABU1T518</accession>
<protein>
    <recommendedName>
        <fullName evidence="4">Outer membrane protein beta-barrel domain-containing protein</fullName>
    </recommendedName>
</protein>
<evidence type="ECO:0000313" key="3">
    <source>
        <dbReference type="Proteomes" id="UP001247620"/>
    </source>
</evidence>
<name>A0ABU1T518_9SPHI</name>
<comment type="caution">
    <text evidence="2">The sequence shown here is derived from an EMBL/GenBank/DDBJ whole genome shotgun (WGS) entry which is preliminary data.</text>
</comment>
<evidence type="ECO:0000313" key="2">
    <source>
        <dbReference type="EMBL" id="MDR6940492.1"/>
    </source>
</evidence>
<keyword evidence="1" id="KW-0732">Signal</keyword>
<feature type="chain" id="PRO_5046589220" description="Outer membrane protein beta-barrel domain-containing protein" evidence="1">
    <location>
        <begin position="22"/>
        <end position="193"/>
    </location>
</feature>
<sequence>MKKFTLLAILAFIGISYSATAQIQKGNVLMGGDIGNLSLGLNSPSTFTADITPKAAWFVKDNVALGAYGRFGISTEKGTGSDVRYGIGALGRYYTGSDVEVLKHGRIFGEANVGLGGQNLRGPGGSTNGLELGFGPGFAYFVTPSIGLETLLKYNGVVGFGSSAYQHSLTLNFGFQIYLPGQGTMNKVKSDVR</sequence>
<evidence type="ECO:0008006" key="4">
    <source>
        <dbReference type="Google" id="ProtNLM"/>
    </source>
</evidence>